<name>A0AB33X1B3_9PSED</name>
<dbReference type="PANTHER" id="PTHR37625:SF4">
    <property type="entry name" value="OUTER MEMBRANE LIPOPROTEIN"/>
    <property type="match status" value="1"/>
</dbReference>
<feature type="region of interest" description="Disordered" evidence="1">
    <location>
        <begin position="147"/>
        <end position="169"/>
    </location>
</feature>
<dbReference type="AlphaFoldDB" id="A0AB33X1B3"/>
<accession>A0AB33X1B3</accession>
<organism evidence="2 3">
    <name type="scientific">Pseudomonas chlororaphis O6</name>
    <dbReference type="NCBI Taxonomy" id="1037915"/>
    <lineage>
        <taxon>Bacteria</taxon>
        <taxon>Pseudomonadati</taxon>
        <taxon>Pseudomonadota</taxon>
        <taxon>Gammaproteobacteria</taxon>
        <taxon>Pseudomonadales</taxon>
        <taxon>Pseudomonadaceae</taxon>
        <taxon>Pseudomonas</taxon>
    </lineage>
</organism>
<evidence type="ECO:0000313" key="3">
    <source>
        <dbReference type="Proteomes" id="UP000003790"/>
    </source>
</evidence>
<dbReference type="Gene3D" id="2.60.40.4150">
    <property type="entry name" value="Type VI secretion system, lipoprotein SciN"/>
    <property type="match status" value="1"/>
</dbReference>
<proteinExistence type="predicted"/>
<sequence length="182" mass="19853">MRRSGRGLLAAAMLDGCSWLSNEDAQEATPVARDTRSVDIELKTARNVNPSALGQAQSIKLCVIETSQPGWVPAGVSDGAPCREDPVADGSLSHRQVILRPNETRRYHITVPAHQARWFVVGAEFQQINGARYLVEQISPAQAQLRNTRAGRNDDPVGHRQRQENGGMTCYLNNGLPGLKAC</sequence>
<dbReference type="InterPro" id="IPR017734">
    <property type="entry name" value="T6SS_SciN"/>
</dbReference>
<dbReference type="RefSeq" id="WP_009051533.1">
    <property type="nucleotide sequence ID" value="NZ_CM001490.1"/>
</dbReference>
<dbReference type="Pfam" id="PF12790">
    <property type="entry name" value="T6SS-SciN"/>
    <property type="match status" value="1"/>
</dbReference>
<reference evidence="2 3" key="1">
    <citation type="journal article" date="2012" name="PLoS Genet.">
        <title>Comparative Genomics of Plant-Associated Pseudomonas spp.: Insights into Diversity and Inheritance of Traits Involved in Multitrophic Interactions.</title>
        <authorList>
            <person name="Loper J.E."/>
            <person name="Hassan K.A."/>
            <person name="Mavrodi D.V."/>
            <person name="Davis E.W.II."/>
            <person name="Lim C.K."/>
            <person name="Shaffer B.T."/>
            <person name="Elbourne L.D."/>
            <person name="Stockwell V.O."/>
            <person name="Hartney S.L."/>
            <person name="Breakwell K."/>
            <person name="Henkels M.D."/>
            <person name="Tetu S.G."/>
            <person name="Rangel L.I."/>
            <person name="Kidarsa T.A."/>
            <person name="Wilson N.L."/>
            <person name="van de Mortel J.E."/>
            <person name="Song C."/>
            <person name="Blumhagen R."/>
            <person name="Radune D."/>
            <person name="Hostetler J.B."/>
            <person name="Brinkac L.M."/>
            <person name="Durkin A.S."/>
            <person name="Kluepfel D.A."/>
            <person name="Wechter W.P."/>
            <person name="Anderson A.J."/>
            <person name="Kim Y.C."/>
            <person name="Pierson L.S.III."/>
            <person name="Pierson E.A."/>
            <person name="Lindow S.E."/>
            <person name="Kobayashi D.Y."/>
            <person name="Raaijmakers J.M."/>
            <person name="Weller D.M."/>
            <person name="Thomashow L.S."/>
            <person name="Allen A.E."/>
            <person name="Paulsen I.T."/>
        </authorList>
    </citation>
    <scope>NUCLEOTIDE SEQUENCE [LARGE SCALE GENOMIC DNA]</scope>
    <source>
        <strain evidence="2 3">O6</strain>
    </source>
</reference>
<evidence type="ECO:0000313" key="2">
    <source>
        <dbReference type="EMBL" id="EIM18892.1"/>
    </source>
</evidence>
<dbReference type="NCBIfam" id="TIGR03352">
    <property type="entry name" value="VI_chp_3"/>
    <property type="match status" value="1"/>
</dbReference>
<feature type="compositionally biased region" description="Basic and acidic residues" evidence="1">
    <location>
        <begin position="151"/>
        <end position="163"/>
    </location>
</feature>
<dbReference type="InterPro" id="IPR038706">
    <property type="entry name" value="Type_VI_SciN-like_sf"/>
</dbReference>
<gene>
    <name evidence="2" type="ORF">PchlO6_6107</name>
</gene>
<dbReference type="Proteomes" id="UP000003790">
    <property type="component" value="Chromosome"/>
</dbReference>
<dbReference type="EMBL" id="AHOT01000001">
    <property type="protein sequence ID" value="EIM18892.1"/>
    <property type="molecule type" value="Genomic_DNA"/>
</dbReference>
<evidence type="ECO:0000256" key="1">
    <source>
        <dbReference type="SAM" id="MobiDB-lite"/>
    </source>
</evidence>
<dbReference type="PANTHER" id="PTHR37625">
    <property type="entry name" value="OUTER MEMBRANE LIPOPROTEIN-RELATED"/>
    <property type="match status" value="1"/>
</dbReference>
<comment type="caution">
    <text evidence="2">The sequence shown here is derived from an EMBL/GenBank/DDBJ whole genome shotgun (WGS) entry which is preliminary data.</text>
</comment>
<protein>
    <submittedName>
        <fullName evidence="2">Type VI secretion-associated protein</fullName>
    </submittedName>
</protein>